<dbReference type="EMBL" id="JAEVLS010000001">
    <property type="protein sequence ID" value="MBM0103776.1"/>
    <property type="molecule type" value="Genomic_DNA"/>
</dbReference>
<dbReference type="InterPro" id="IPR036663">
    <property type="entry name" value="Fumarylacetoacetase_C_sf"/>
</dbReference>
<proteinExistence type="predicted"/>
<comment type="caution">
    <text evidence="1">The sequence shown here is derived from an EMBL/GenBank/DDBJ whole genome shotgun (WGS) entry which is preliminary data.</text>
</comment>
<dbReference type="RefSeq" id="WP_203165734.1">
    <property type="nucleotide sequence ID" value="NZ_JAEVLS010000001.1"/>
</dbReference>
<reference evidence="1 2" key="1">
    <citation type="journal article" date="2021" name="Int. J. Syst. Evol. Microbiol.">
        <title>Steroidobacter gossypii sp. nov., isolated from soil of cotton cropping field.</title>
        <authorList>
            <person name="Huang R."/>
            <person name="Yang S."/>
            <person name="Zhen C."/>
            <person name="Liu W."/>
        </authorList>
    </citation>
    <scope>NUCLEOTIDE SEQUENCE [LARGE SCALE GENOMIC DNA]</scope>
    <source>
        <strain evidence="1 2">S1-65</strain>
    </source>
</reference>
<sequence length="278" mass="29830">MTSAVLQGLPTDGAEMISEQFVRARLAGQSLPQFPGKVPTNLADAYRCQEAAIKRFPDSIVGWKVARIGAAFAQQFPEERLVGPVFQRNLYQARVGEVIEFPVFDGGFAAVEAEIVLRVNEDAPANKKDWTIDEAAELVRSFHLGVEVAGSPLATLNDIGPGAVISDFGNNWGVVVGSAIGEWRSIEEIVALSFIDDAFVGRGTAFVRQGALGALAFALNKCAERGRPLRAGDVISTGAITGVHDIRIGQRSRHVFEGCGEIECRGVRAGQYLSSTTR</sequence>
<evidence type="ECO:0000313" key="1">
    <source>
        <dbReference type="EMBL" id="MBM0103776.1"/>
    </source>
</evidence>
<name>A0ABS1WS44_9GAMM</name>
<evidence type="ECO:0000313" key="2">
    <source>
        <dbReference type="Proteomes" id="UP000661077"/>
    </source>
</evidence>
<protein>
    <recommendedName>
        <fullName evidence="3">2-keto-4-pentenoate hydratase</fullName>
    </recommendedName>
</protein>
<evidence type="ECO:0008006" key="3">
    <source>
        <dbReference type="Google" id="ProtNLM"/>
    </source>
</evidence>
<dbReference type="Proteomes" id="UP000661077">
    <property type="component" value="Unassembled WGS sequence"/>
</dbReference>
<organism evidence="1 2">
    <name type="scientific">Steroidobacter gossypii</name>
    <dbReference type="NCBI Taxonomy" id="2805490"/>
    <lineage>
        <taxon>Bacteria</taxon>
        <taxon>Pseudomonadati</taxon>
        <taxon>Pseudomonadota</taxon>
        <taxon>Gammaproteobacteria</taxon>
        <taxon>Steroidobacterales</taxon>
        <taxon>Steroidobacteraceae</taxon>
        <taxon>Steroidobacter</taxon>
    </lineage>
</organism>
<dbReference type="Gene3D" id="3.90.850.10">
    <property type="entry name" value="Fumarylacetoacetase-like, C-terminal domain"/>
    <property type="match status" value="1"/>
</dbReference>
<keyword evidence="2" id="KW-1185">Reference proteome</keyword>
<gene>
    <name evidence="1" type="ORF">JM946_03430</name>
</gene>
<accession>A0ABS1WS44</accession>
<dbReference type="SUPFAM" id="SSF56529">
    <property type="entry name" value="FAH"/>
    <property type="match status" value="1"/>
</dbReference>
<dbReference type="InterPro" id="IPR050772">
    <property type="entry name" value="Hydratase-Decarb/MhpD_sf"/>
</dbReference>
<dbReference type="PANTHER" id="PTHR30143">
    <property type="entry name" value="ACID HYDRATASE"/>
    <property type="match status" value="1"/>
</dbReference>
<dbReference type="PANTHER" id="PTHR30143:SF0">
    <property type="entry name" value="2-KETO-4-PENTENOATE HYDRATASE"/>
    <property type="match status" value="1"/>
</dbReference>